<comment type="caution">
    <text evidence="2">The sequence shown here is derived from an EMBL/GenBank/DDBJ whole genome shotgun (WGS) entry which is preliminary data.</text>
</comment>
<dbReference type="AlphaFoldDB" id="A0A1T0B138"/>
<gene>
    <name evidence="2" type="ORF">B0188_05995</name>
</gene>
<dbReference type="PANTHER" id="PTHR24221">
    <property type="entry name" value="ATP-BINDING CASSETTE SUB-FAMILY B"/>
    <property type="match status" value="1"/>
</dbReference>
<evidence type="ECO:0000313" key="3">
    <source>
        <dbReference type="Proteomes" id="UP000190023"/>
    </source>
</evidence>
<dbReference type="InterPro" id="IPR027417">
    <property type="entry name" value="P-loop_NTPase"/>
</dbReference>
<dbReference type="STRING" id="123822.B0188_05995"/>
<dbReference type="EMBL" id="MUYB01000024">
    <property type="protein sequence ID" value="OOS03817.1"/>
    <property type="molecule type" value="Genomic_DNA"/>
</dbReference>
<accession>A0A1T0B138</accession>
<dbReference type="GO" id="GO:0005524">
    <property type="term" value="F:ATP binding"/>
    <property type="evidence" value="ECO:0007669"/>
    <property type="project" value="UniProtKB-KW"/>
</dbReference>
<evidence type="ECO:0000256" key="1">
    <source>
        <dbReference type="ARBA" id="ARBA00022475"/>
    </source>
</evidence>
<dbReference type="SUPFAM" id="SSF52540">
    <property type="entry name" value="P-loop containing nucleoside triphosphate hydrolases"/>
    <property type="match status" value="1"/>
</dbReference>
<feature type="non-terminal residue" evidence="2">
    <location>
        <position position="1"/>
    </location>
</feature>
<keyword evidence="2" id="KW-0067">ATP-binding</keyword>
<dbReference type="InterPro" id="IPR039421">
    <property type="entry name" value="Type_1_exporter"/>
</dbReference>
<protein>
    <submittedName>
        <fullName evidence="2">ABC transporter ATP-binding protein</fullName>
    </submittedName>
</protein>
<proteinExistence type="predicted"/>
<dbReference type="Gene3D" id="3.40.50.300">
    <property type="entry name" value="P-loop containing nucleotide triphosphate hydrolases"/>
    <property type="match status" value="1"/>
</dbReference>
<dbReference type="PANTHER" id="PTHR24221:SF606">
    <property type="entry name" value="COLICIN V SECRETION-PROCESSING ATP-BINDING PROTEIN"/>
    <property type="match status" value="1"/>
</dbReference>
<reference evidence="2 3" key="1">
    <citation type="submission" date="2017-02" db="EMBL/GenBank/DDBJ databases">
        <title>Draft genome sequence of Haemophilus felis CCUG 31170 type strain.</title>
        <authorList>
            <person name="Engstrom-Jakobsson H."/>
            <person name="Salva-Serra F."/>
            <person name="Thorell K."/>
            <person name="Gonzales-Siles L."/>
            <person name="Karlsson R."/>
            <person name="Boulund F."/>
            <person name="Engstrand L."/>
            <person name="Kristiansson E."/>
            <person name="Moore E."/>
        </authorList>
    </citation>
    <scope>NUCLEOTIDE SEQUENCE [LARGE SCALE GENOMIC DNA]</scope>
    <source>
        <strain evidence="2 3">CCUG 31170</strain>
    </source>
</reference>
<evidence type="ECO:0000313" key="2">
    <source>
        <dbReference type="EMBL" id="OOS03817.1"/>
    </source>
</evidence>
<keyword evidence="1" id="KW-0472">Membrane</keyword>
<keyword evidence="3" id="KW-1185">Reference proteome</keyword>
<name>A0A1T0B138_9PAST</name>
<dbReference type="GO" id="GO:0034040">
    <property type="term" value="F:ATPase-coupled lipid transmembrane transporter activity"/>
    <property type="evidence" value="ECO:0007669"/>
    <property type="project" value="TreeGrafter"/>
</dbReference>
<organism evidence="2 3">
    <name type="scientific">[Haemophilus] felis</name>
    <dbReference type="NCBI Taxonomy" id="123822"/>
    <lineage>
        <taxon>Bacteria</taxon>
        <taxon>Pseudomonadati</taxon>
        <taxon>Pseudomonadota</taxon>
        <taxon>Gammaproteobacteria</taxon>
        <taxon>Pasteurellales</taxon>
        <taxon>Pasteurellaceae</taxon>
    </lineage>
</organism>
<sequence length="60" mass="6910">FIARALYKKPKILFMDEATSHLDEENEKKINEAIGKLAITRVIVAHRETTLKSADRIIKM</sequence>
<keyword evidence="1" id="KW-1003">Cell membrane</keyword>
<dbReference type="Proteomes" id="UP000190023">
    <property type="component" value="Unassembled WGS sequence"/>
</dbReference>
<keyword evidence="2" id="KW-0547">Nucleotide-binding</keyword>